<name>A0AAE1G4L0_PETCI</name>
<evidence type="ECO:0000313" key="2">
    <source>
        <dbReference type="Proteomes" id="UP001286313"/>
    </source>
</evidence>
<dbReference type="EMBL" id="JAWQEG010000739">
    <property type="protein sequence ID" value="KAK3886020.1"/>
    <property type="molecule type" value="Genomic_DNA"/>
</dbReference>
<sequence>MIRCLLFEHTRTAIQKPQDNDRSLKNISDTARADPAYTRLLEYVTSGFPQNRFKVNSAVFPYWKLRDSLYTDEELLHTLSIMNHHNTQLTQRARIIALHEEGFSSMGIAQ</sequence>
<dbReference type="Proteomes" id="UP001286313">
    <property type="component" value="Unassembled WGS sequence"/>
</dbReference>
<dbReference type="AlphaFoldDB" id="A0AAE1G4L0"/>
<organism evidence="1 2">
    <name type="scientific">Petrolisthes cinctipes</name>
    <name type="common">Flat porcelain crab</name>
    <dbReference type="NCBI Taxonomy" id="88211"/>
    <lineage>
        <taxon>Eukaryota</taxon>
        <taxon>Metazoa</taxon>
        <taxon>Ecdysozoa</taxon>
        <taxon>Arthropoda</taxon>
        <taxon>Crustacea</taxon>
        <taxon>Multicrustacea</taxon>
        <taxon>Malacostraca</taxon>
        <taxon>Eumalacostraca</taxon>
        <taxon>Eucarida</taxon>
        <taxon>Decapoda</taxon>
        <taxon>Pleocyemata</taxon>
        <taxon>Anomura</taxon>
        <taxon>Galatheoidea</taxon>
        <taxon>Porcellanidae</taxon>
        <taxon>Petrolisthes</taxon>
    </lineage>
</organism>
<comment type="caution">
    <text evidence="1">The sequence shown here is derived from an EMBL/GenBank/DDBJ whole genome shotgun (WGS) entry which is preliminary data.</text>
</comment>
<accession>A0AAE1G4L0</accession>
<evidence type="ECO:0000313" key="1">
    <source>
        <dbReference type="EMBL" id="KAK3886020.1"/>
    </source>
</evidence>
<reference evidence="1" key="1">
    <citation type="submission" date="2023-10" db="EMBL/GenBank/DDBJ databases">
        <title>Genome assemblies of two species of porcelain crab, Petrolisthes cinctipes and Petrolisthes manimaculis (Anomura: Porcellanidae).</title>
        <authorList>
            <person name="Angst P."/>
        </authorList>
    </citation>
    <scope>NUCLEOTIDE SEQUENCE</scope>
    <source>
        <strain evidence="1">PB745_01</strain>
        <tissue evidence="1">Gill</tissue>
    </source>
</reference>
<protein>
    <submittedName>
        <fullName evidence="1">Uncharacterized protein</fullName>
    </submittedName>
</protein>
<gene>
    <name evidence="1" type="ORF">Pcinc_009796</name>
</gene>
<keyword evidence="2" id="KW-1185">Reference proteome</keyword>
<proteinExistence type="predicted"/>